<organism evidence="1 2">
    <name type="scientific">Syntrophotalea carbinolica (strain DSM 2380 / NBRC 103641 / GraBd1)</name>
    <name type="common">Pelobacter carbinolicus</name>
    <dbReference type="NCBI Taxonomy" id="338963"/>
    <lineage>
        <taxon>Bacteria</taxon>
        <taxon>Pseudomonadati</taxon>
        <taxon>Thermodesulfobacteriota</taxon>
        <taxon>Desulfuromonadia</taxon>
        <taxon>Desulfuromonadales</taxon>
        <taxon>Syntrophotaleaceae</taxon>
        <taxon>Syntrophotalea</taxon>
    </lineage>
</organism>
<dbReference type="Proteomes" id="UP000002534">
    <property type="component" value="Chromosome"/>
</dbReference>
<dbReference type="RefSeq" id="WP_011340334.1">
    <property type="nucleotide sequence ID" value="NC_007498.2"/>
</dbReference>
<keyword evidence="2" id="KW-1185">Reference proteome</keyword>
<dbReference type="STRING" id="338963.Pcar_0633"/>
<name>Q3A6W5_SYNC1</name>
<reference evidence="2" key="1">
    <citation type="submission" date="2005-10" db="EMBL/GenBank/DDBJ databases">
        <title>Complete sequence of Pelobacter carbinolicus DSM 2380.</title>
        <authorList>
            <person name="Copeland A."/>
            <person name="Lucas S."/>
            <person name="Lapidus A."/>
            <person name="Barry K."/>
            <person name="Detter J.C."/>
            <person name="Glavina T."/>
            <person name="Hammon N."/>
            <person name="Israni S."/>
            <person name="Pitluck S."/>
            <person name="Chertkov O."/>
            <person name="Schmutz J."/>
            <person name="Larimer F."/>
            <person name="Land M."/>
            <person name="Kyrpides N."/>
            <person name="Ivanova N."/>
            <person name="Richardson P."/>
        </authorList>
    </citation>
    <scope>NUCLEOTIDE SEQUENCE [LARGE SCALE GENOMIC DNA]</scope>
    <source>
        <strain evidence="2">DSM 2380 / NBRC 103641 / GraBd1</strain>
    </source>
</reference>
<accession>Q3A6W5</accession>
<dbReference type="AlphaFoldDB" id="Q3A6W5"/>
<protein>
    <submittedName>
        <fullName evidence="1">Uncharacterized protein</fullName>
    </submittedName>
</protein>
<reference evidence="1 2" key="2">
    <citation type="journal article" date="2012" name="BMC Genomics">
        <title>The genome of Pelobacter carbinolicus reveals surprising metabolic capabilities and physiological features.</title>
        <authorList>
            <person name="Aklujkar M."/>
            <person name="Haveman S.A."/>
            <person name="Didonato R.Jr."/>
            <person name="Chertkov O."/>
            <person name="Han C.S."/>
            <person name="Land M.L."/>
            <person name="Brown P."/>
            <person name="Lovley D.R."/>
        </authorList>
    </citation>
    <scope>NUCLEOTIDE SEQUENCE [LARGE SCALE GENOMIC DNA]</scope>
    <source>
        <strain evidence="2">DSM 2380 / NBRC 103641 / GraBd1</strain>
    </source>
</reference>
<evidence type="ECO:0000313" key="1">
    <source>
        <dbReference type="EMBL" id="ABA87892.1"/>
    </source>
</evidence>
<gene>
    <name evidence="1" type="ordered locus">Pcar_0633</name>
</gene>
<dbReference type="HOGENOM" id="CLU_1633811_0_0_7"/>
<dbReference type="KEGG" id="pca:Pcar_0633"/>
<dbReference type="EMBL" id="CP000142">
    <property type="protein sequence ID" value="ABA87892.1"/>
    <property type="molecule type" value="Genomic_DNA"/>
</dbReference>
<evidence type="ECO:0000313" key="2">
    <source>
        <dbReference type="Proteomes" id="UP000002534"/>
    </source>
</evidence>
<sequence length="162" mass="18444">MKPDFALKKTKLEQKIAGFAGYDSHRCAQADWQLRKHLADALEKVSDRLADIMVNRPEHDPLAENFGYSLKTLAYVKTELSPTDIEEKKTKGLSRQDEERILDADLILLDKVAGLHTPLDSLEGTDSPERAKEALNLFDEGLAEVDDLFQLRCRLYRDKTRS</sequence>
<dbReference type="OrthoDB" id="9878430at2"/>
<proteinExistence type="predicted"/>